<dbReference type="AlphaFoldDB" id="A0A220U4N7"/>
<protein>
    <submittedName>
        <fullName evidence="1">Kinase</fullName>
    </submittedName>
</protein>
<dbReference type="OrthoDB" id="2407789at2"/>
<dbReference type="Gene3D" id="2.30.30.430">
    <property type="entry name" value="Kinase associated protein B domain"/>
    <property type="match status" value="1"/>
</dbReference>
<dbReference type="SUPFAM" id="SSF141251">
    <property type="entry name" value="Kinase-associated protein B-like"/>
    <property type="match status" value="1"/>
</dbReference>
<evidence type="ECO:0000313" key="1">
    <source>
        <dbReference type="EMBL" id="ASK62876.1"/>
    </source>
</evidence>
<dbReference type="KEGG" id="vil:CFK37_12320"/>
<dbReference type="InterPro" id="IPR038080">
    <property type="entry name" value="KapB_sf"/>
</dbReference>
<dbReference type="InterPro" id="IPR014916">
    <property type="entry name" value="KapB"/>
</dbReference>
<reference evidence="1 2" key="1">
    <citation type="submission" date="2017-07" db="EMBL/GenBank/DDBJ databases">
        <title>Virgibacillus sp. LM2416.</title>
        <authorList>
            <person name="Tak E.J."/>
            <person name="Bae J.-W."/>
        </authorList>
    </citation>
    <scope>NUCLEOTIDE SEQUENCE [LARGE SCALE GENOMIC DNA]</scope>
    <source>
        <strain evidence="1 2">LM2416</strain>
    </source>
</reference>
<proteinExistence type="predicted"/>
<dbReference type="GO" id="GO:0016301">
    <property type="term" value="F:kinase activity"/>
    <property type="evidence" value="ECO:0007669"/>
    <property type="project" value="UniProtKB-KW"/>
</dbReference>
<dbReference type="Pfam" id="PF08810">
    <property type="entry name" value="KapB"/>
    <property type="match status" value="1"/>
</dbReference>
<sequence>MQDAKIGQVVRANYNSGTYIGEVMEDRGNRYLIKVLAVHKHPMQGDLHNPGKIDDIFFHERKALAFTEKMNVAKSAVKPFDEEVPEYQVSLKQAVRVLKDKLSEKDTAYNQKALEALVELERKYY</sequence>
<dbReference type="EMBL" id="CP022315">
    <property type="protein sequence ID" value="ASK62876.1"/>
    <property type="molecule type" value="Genomic_DNA"/>
</dbReference>
<dbReference type="RefSeq" id="WP_089062135.1">
    <property type="nucleotide sequence ID" value="NZ_CP022315.1"/>
</dbReference>
<keyword evidence="1" id="KW-0808">Transferase</keyword>
<keyword evidence="1" id="KW-0418">Kinase</keyword>
<keyword evidence="2" id="KW-1185">Reference proteome</keyword>
<evidence type="ECO:0000313" key="2">
    <source>
        <dbReference type="Proteomes" id="UP000198312"/>
    </source>
</evidence>
<organism evidence="1 2">
    <name type="scientific">Virgibacillus phasianinus</name>
    <dbReference type="NCBI Taxonomy" id="2017483"/>
    <lineage>
        <taxon>Bacteria</taxon>
        <taxon>Bacillati</taxon>
        <taxon>Bacillota</taxon>
        <taxon>Bacilli</taxon>
        <taxon>Bacillales</taxon>
        <taxon>Bacillaceae</taxon>
        <taxon>Virgibacillus</taxon>
    </lineage>
</organism>
<dbReference type="SMART" id="SM01298">
    <property type="entry name" value="KapB"/>
    <property type="match status" value="1"/>
</dbReference>
<gene>
    <name evidence="1" type="ORF">CFK37_12320</name>
</gene>
<dbReference type="Proteomes" id="UP000198312">
    <property type="component" value="Chromosome"/>
</dbReference>
<name>A0A220U4N7_9BACI</name>
<accession>A0A220U4N7</accession>